<dbReference type="InterPro" id="IPR013762">
    <property type="entry name" value="Integrase-like_cat_sf"/>
</dbReference>
<evidence type="ECO:0000256" key="2">
    <source>
        <dbReference type="ARBA" id="ARBA00022908"/>
    </source>
</evidence>
<protein>
    <submittedName>
        <fullName evidence="7">Site-specific recombinase XerD</fullName>
    </submittedName>
</protein>
<dbReference type="EMBL" id="VFQC01000001">
    <property type="protein sequence ID" value="TQN32176.1"/>
    <property type="molecule type" value="Genomic_DNA"/>
</dbReference>
<reference evidence="7 8" key="1">
    <citation type="submission" date="2019-06" db="EMBL/GenBank/DDBJ databases">
        <title>Sequencing the genomes of 1000 actinobacteria strains.</title>
        <authorList>
            <person name="Klenk H.-P."/>
        </authorList>
    </citation>
    <scope>NUCLEOTIDE SEQUENCE [LARGE SCALE GENOMIC DNA]</scope>
    <source>
        <strain evidence="7 8">DSM 45015</strain>
    </source>
</reference>
<comment type="similarity">
    <text evidence="1">Belongs to the 'phage' integrase family.</text>
</comment>
<evidence type="ECO:0000313" key="7">
    <source>
        <dbReference type="EMBL" id="TQN32176.1"/>
    </source>
</evidence>
<dbReference type="OrthoDB" id="4529782at2"/>
<evidence type="ECO:0000259" key="6">
    <source>
        <dbReference type="PROSITE" id="PS51900"/>
    </source>
</evidence>
<sequence>MAYAERLSKSWRARFKKPDGIWGSKSGFATKDAALHWAKEQEVEVRARTWIAPEDREVAFGVFAEQWMDTVRLSDNTRAKYRCYLDTHILPAWGEWPLISIFNSHVDIQGWVTEMHEHLSESSIASVFALFSTILNTAVRARRIPANPCNGIRVTSGDYEAERQVATPAQMLRAAMRLHHTFGRAGFVLCLLNGYTGARWSELVALEPHEYDEVNHAIPVRAPLQETAGRLKKAKRAKTPAGKRWIQLPDFLDAVYVDLLAEVEPGSAVFTGSRGGQLRRGNFRDRFWRPAWDGKPGNEEGWLRSPILPGFTFNEGRHTHRTWLAEDGIPEVARAARLGHRMRGMGNVYEHVTPAMKEQVRSVLETRWRQSLQALKPAERQWILETVPRLGEYYRAPDEHQAS</sequence>
<dbReference type="Gene3D" id="1.10.443.10">
    <property type="entry name" value="Intergrase catalytic core"/>
    <property type="match status" value="1"/>
</dbReference>
<keyword evidence="4" id="KW-0233">DNA recombination</keyword>
<dbReference type="GO" id="GO:0006310">
    <property type="term" value="P:DNA recombination"/>
    <property type="evidence" value="ECO:0007669"/>
    <property type="project" value="UniProtKB-KW"/>
</dbReference>
<keyword evidence="3 5" id="KW-0238">DNA-binding</keyword>
<evidence type="ECO:0000313" key="8">
    <source>
        <dbReference type="Proteomes" id="UP000317422"/>
    </source>
</evidence>
<dbReference type="Proteomes" id="UP000317422">
    <property type="component" value="Unassembled WGS sequence"/>
</dbReference>
<gene>
    <name evidence="7" type="ORF">FHX37_2114</name>
</gene>
<feature type="domain" description="Core-binding (CB)" evidence="6">
    <location>
        <begin position="58"/>
        <end position="139"/>
    </location>
</feature>
<dbReference type="GO" id="GO:0015074">
    <property type="term" value="P:DNA integration"/>
    <property type="evidence" value="ECO:0007669"/>
    <property type="project" value="UniProtKB-KW"/>
</dbReference>
<evidence type="ECO:0000256" key="5">
    <source>
        <dbReference type="PROSITE-ProRule" id="PRU01248"/>
    </source>
</evidence>
<organism evidence="7 8">
    <name type="scientific">Haloactinospora alba</name>
    <dbReference type="NCBI Taxonomy" id="405555"/>
    <lineage>
        <taxon>Bacteria</taxon>
        <taxon>Bacillati</taxon>
        <taxon>Actinomycetota</taxon>
        <taxon>Actinomycetes</taxon>
        <taxon>Streptosporangiales</taxon>
        <taxon>Nocardiopsidaceae</taxon>
        <taxon>Haloactinospora</taxon>
    </lineage>
</organism>
<dbReference type="PROSITE" id="PS51900">
    <property type="entry name" value="CB"/>
    <property type="match status" value="1"/>
</dbReference>
<dbReference type="InterPro" id="IPR050808">
    <property type="entry name" value="Phage_Integrase"/>
</dbReference>
<keyword evidence="8" id="KW-1185">Reference proteome</keyword>
<dbReference type="InterPro" id="IPR011010">
    <property type="entry name" value="DNA_brk_join_enz"/>
</dbReference>
<evidence type="ECO:0000256" key="4">
    <source>
        <dbReference type="ARBA" id="ARBA00023172"/>
    </source>
</evidence>
<dbReference type="PANTHER" id="PTHR30629:SF2">
    <property type="entry name" value="PROPHAGE INTEGRASE INTS-RELATED"/>
    <property type="match status" value="1"/>
</dbReference>
<dbReference type="RefSeq" id="WP_141923715.1">
    <property type="nucleotide sequence ID" value="NZ_VFQC01000001.1"/>
</dbReference>
<accession>A0A543NK43</accession>
<dbReference type="Pfam" id="PF00589">
    <property type="entry name" value="Phage_integrase"/>
    <property type="match status" value="1"/>
</dbReference>
<dbReference type="PANTHER" id="PTHR30629">
    <property type="entry name" value="PROPHAGE INTEGRASE"/>
    <property type="match status" value="1"/>
</dbReference>
<comment type="caution">
    <text evidence="7">The sequence shown here is derived from an EMBL/GenBank/DDBJ whole genome shotgun (WGS) entry which is preliminary data.</text>
</comment>
<dbReference type="AlphaFoldDB" id="A0A543NK43"/>
<proteinExistence type="inferred from homology"/>
<dbReference type="InterPro" id="IPR044068">
    <property type="entry name" value="CB"/>
</dbReference>
<evidence type="ECO:0000256" key="3">
    <source>
        <dbReference type="ARBA" id="ARBA00023125"/>
    </source>
</evidence>
<keyword evidence="2" id="KW-0229">DNA integration</keyword>
<dbReference type="SUPFAM" id="SSF56349">
    <property type="entry name" value="DNA breaking-rejoining enzymes"/>
    <property type="match status" value="1"/>
</dbReference>
<dbReference type="Gene3D" id="1.10.150.130">
    <property type="match status" value="1"/>
</dbReference>
<dbReference type="InterPro" id="IPR010998">
    <property type="entry name" value="Integrase_recombinase_N"/>
</dbReference>
<name>A0A543NK43_9ACTN</name>
<dbReference type="InterPro" id="IPR002104">
    <property type="entry name" value="Integrase_catalytic"/>
</dbReference>
<evidence type="ECO:0000256" key="1">
    <source>
        <dbReference type="ARBA" id="ARBA00008857"/>
    </source>
</evidence>
<dbReference type="GO" id="GO:0003677">
    <property type="term" value="F:DNA binding"/>
    <property type="evidence" value="ECO:0007669"/>
    <property type="project" value="UniProtKB-UniRule"/>
</dbReference>